<organism evidence="2 3">
    <name type="scientific">Rhizobium daejeonense</name>
    <dbReference type="NCBI Taxonomy" id="240521"/>
    <lineage>
        <taxon>Bacteria</taxon>
        <taxon>Pseudomonadati</taxon>
        <taxon>Pseudomonadota</taxon>
        <taxon>Alphaproteobacteria</taxon>
        <taxon>Hyphomicrobiales</taxon>
        <taxon>Rhizobiaceae</taxon>
        <taxon>Rhizobium/Agrobacterium group</taxon>
        <taxon>Rhizobium</taxon>
    </lineage>
</organism>
<keyword evidence="3" id="KW-1185">Reference proteome</keyword>
<name>A0A6M1S6V7_9HYPH</name>
<dbReference type="EMBL" id="JAAKZH010000004">
    <property type="protein sequence ID" value="NGO65037.1"/>
    <property type="molecule type" value="Genomic_DNA"/>
</dbReference>
<comment type="caution">
    <text evidence="2">The sequence shown here is derived from an EMBL/GenBank/DDBJ whole genome shotgun (WGS) entry which is preliminary data.</text>
</comment>
<sequence>MQRPKRRFTVMGLAFGPAAFTLALCVASASAQEAGQIEAVYRKVSAAEVTIAKAIGAGDSRQLSRTGSELGRVIEAALKRREEGQAVSACDMAAHSLAYVAVSSADGLTNKGEARKVLIEDARAAVSDFQKDMAACEKQAGKKTGSHTSVEKALRAL</sequence>
<dbReference type="AlphaFoldDB" id="A0A6M1S6V7"/>
<protein>
    <submittedName>
        <fullName evidence="2">Uncharacterized protein</fullName>
    </submittedName>
</protein>
<feature type="signal peptide" evidence="1">
    <location>
        <begin position="1"/>
        <end position="31"/>
    </location>
</feature>
<feature type="chain" id="PRO_5026759024" evidence="1">
    <location>
        <begin position="32"/>
        <end position="157"/>
    </location>
</feature>
<evidence type="ECO:0000313" key="2">
    <source>
        <dbReference type="EMBL" id="NGO65037.1"/>
    </source>
</evidence>
<evidence type="ECO:0000256" key="1">
    <source>
        <dbReference type="SAM" id="SignalP"/>
    </source>
</evidence>
<evidence type="ECO:0000313" key="3">
    <source>
        <dbReference type="Proteomes" id="UP000477849"/>
    </source>
</evidence>
<keyword evidence="1" id="KW-0732">Signal</keyword>
<dbReference type="Proteomes" id="UP000477849">
    <property type="component" value="Unassembled WGS sequence"/>
</dbReference>
<dbReference type="RefSeq" id="WP_163902683.1">
    <property type="nucleotide sequence ID" value="NZ_CP048427.1"/>
</dbReference>
<gene>
    <name evidence="2" type="ORF">G6N76_15310</name>
</gene>
<accession>A0A6M1S6V7</accession>
<proteinExistence type="predicted"/>
<reference evidence="2 3" key="1">
    <citation type="submission" date="2020-02" db="EMBL/GenBank/DDBJ databases">
        <title>Genome sequence of the type strain CCBAU10050 of Rhizobium daejeonense.</title>
        <authorList>
            <person name="Gao J."/>
            <person name="Sun J."/>
        </authorList>
    </citation>
    <scope>NUCLEOTIDE SEQUENCE [LARGE SCALE GENOMIC DNA]</scope>
    <source>
        <strain evidence="2 3">CCBAU10050</strain>
    </source>
</reference>